<feature type="region of interest" description="Disordered" evidence="1">
    <location>
        <begin position="28"/>
        <end position="52"/>
    </location>
</feature>
<name>A0ABY5YJW6_9DEIO</name>
<dbReference type="EMBL" id="CP104213">
    <property type="protein sequence ID" value="UWX64431.1"/>
    <property type="molecule type" value="Genomic_DNA"/>
</dbReference>
<evidence type="ECO:0000313" key="2">
    <source>
        <dbReference type="EMBL" id="UWX64431.1"/>
    </source>
</evidence>
<dbReference type="Proteomes" id="UP001060261">
    <property type="component" value="Chromosome"/>
</dbReference>
<sequence>MAASQASRLRAFSGRICLLPTINVPGPLSSAQQSHSVQDNAEDLTAGAGGSLHSSRCCTSPAIIRLDPAS</sequence>
<accession>A0ABY5YJW6</accession>
<reference evidence="2" key="1">
    <citation type="submission" date="2022-09" db="EMBL/GenBank/DDBJ databases">
        <title>genome sequence of Deinococcus rubellus.</title>
        <authorList>
            <person name="Srinivasan S."/>
        </authorList>
    </citation>
    <scope>NUCLEOTIDE SEQUENCE</scope>
    <source>
        <strain evidence="2">Ant6</strain>
    </source>
</reference>
<evidence type="ECO:0000256" key="1">
    <source>
        <dbReference type="SAM" id="MobiDB-lite"/>
    </source>
</evidence>
<feature type="compositionally biased region" description="Polar residues" evidence="1">
    <location>
        <begin position="29"/>
        <end position="39"/>
    </location>
</feature>
<keyword evidence="3" id="KW-1185">Reference proteome</keyword>
<gene>
    <name evidence="2" type="ORF">N0D28_01815</name>
</gene>
<proteinExistence type="predicted"/>
<protein>
    <submittedName>
        <fullName evidence="2">Uncharacterized protein</fullName>
    </submittedName>
</protein>
<dbReference type="RefSeq" id="WP_260560705.1">
    <property type="nucleotide sequence ID" value="NZ_BAABEC010000076.1"/>
</dbReference>
<organism evidence="2 3">
    <name type="scientific">Deinococcus rubellus</name>
    <dbReference type="NCBI Taxonomy" id="1889240"/>
    <lineage>
        <taxon>Bacteria</taxon>
        <taxon>Thermotogati</taxon>
        <taxon>Deinococcota</taxon>
        <taxon>Deinococci</taxon>
        <taxon>Deinococcales</taxon>
        <taxon>Deinococcaceae</taxon>
        <taxon>Deinococcus</taxon>
    </lineage>
</organism>
<evidence type="ECO:0000313" key="3">
    <source>
        <dbReference type="Proteomes" id="UP001060261"/>
    </source>
</evidence>